<gene>
    <name evidence="2" type="ORF">HYG86_08655</name>
</gene>
<accession>A0A7G9W828</accession>
<evidence type="ECO:0000313" key="3">
    <source>
        <dbReference type="Proteomes" id="UP000516160"/>
    </source>
</evidence>
<evidence type="ECO:0000313" key="2">
    <source>
        <dbReference type="EMBL" id="QNO14840.1"/>
    </source>
</evidence>
<dbReference type="SUPFAM" id="SSF51735">
    <property type="entry name" value="NAD(P)-binding Rossmann-fold domains"/>
    <property type="match status" value="1"/>
</dbReference>
<dbReference type="Gene3D" id="3.40.50.720">
    <property type="entry name" value="NAD(P)-binding Rossmann-like Domain"/>
    <property type="match status" value="1"/>
</dbReference>
<dbReference type="PANTHER" id="PTHR33303">
    <property type="entry name" value="CYTOPLASMIC PROTEIN-RELATED"/>
    <property type="match status" value="1"/>
</dbReference>
<dbReference type="InterPro" id="IPR003781">
    <property type="entry name" value="CoA-bd"/>
</dbReference>
<protein>
    <submittedName>
        <fullName evidence="2">CoA-binding protein</fullName>
    </submittedName>
</protein>
<proteinExistence type="predicted"/>
<dbReference type="PANTHER" id="PTHR33303:SF2">
    <property type="entry name" value="COA-BINDING DOMAIN-CONTAINING PROTEIN"/>
    <property type="match status" value="1"/>
</dbReference>
<dbReference type="AlphaFoldDB" id="A0A7G9W828"/>
<dbReference type="RefSeq" id="WP_213168872.1">
    <property type="nucleotide sequence ID" value="NZ_CP058559.1"/>
</dbReference>
<feature type="domain" description="CoA-binding" evidence="1">
    <location>
        <begin position="7"/>
        <end position="99"/>
    </location>
</feature>
<dbReference type="KEGG" id="acae:HYG86_08655"/>
<name>A0A7G9W828_ALKCA</name>
<dbReference type="SMART" id="SM00881">
    <property type="entry name" value="CoA_binding"/>
    <property type="match status" value="1"/>
</dbReference>
<organism evidence="2 3">
    <name type="scientific">Alkalicella caledoniensis</name>
    <dbReference type="NCBI Taxonomy" id="2731377"/>
    <lineage>
        <taxon>Bacteria</taxon>
        <taxon>Bacillati</taxon>
        <taxon>Bacillota</taxon>
        <taxon>Clostridia</taxon>
        <taxon>Eubacteriales</taxon>
        <taxon>Proteinivoracaceae</taxon>
        <taxon>Alkalicella</taxon>
    </lineage>
</organism>
<evidence type="ECO:0000259" key="1">
    <source>
        <dbReference type="SMART" id="SM00881"/>
    </source>
</evidence>
<reference evidence="2 3" key="1">
    <citation type="submission" date="2020-07" db="EMBL/GenBank/DDBJ databases">
        <title>Alkalicella. sp. LB2 genome.</title>
        <authorList>
            <person name="Postec A."/>
            <person name="Quemeneur M."/>
        </authorList>
    </citation>
    <scope>NUCLEOTIDE SEQUENCE [LARGE SCALE GENOMIC DNA]</scope>
    <source>
        <strain evidence="2 3">LB2</strain>
    </source>
</reference>
<dbReference type="EMBL" id="CP058559">
    <property type="protein sequence ID" value="QNO14840.1"/>
    <property type="molecule type" value="Genomic_DNA"/>
</dbReference>
<keyword evidence="3" id="KW-1185">Reference proteome</keyword>
<dbReference type="Pfam" id="PF13380">
    <property type="entry name" value="CoA_binding_2"/>
    <property type="match status" value="1"/>
</dbReference>
<sequence length="129" mass="14321">MAEKEKVIKLRVWAVLGASNNPQKFGYKITKALNEAGKTVNPINPKEETILGLKSYSDITQLPQTPEVIDFVVPKEVGKSIIDTGNIPKETILWFQPGSFDDELVQYAQSKGYDVVSDGCVLVELRNLI</sequence>
<dbReference type="InterPro" id="IPR036291">
    <property type="entry name" value="NAD(P)-bd_dom_sf"/>
</dbReference>
<dbReference type="Proteomes" id="UP000516160">
    <property type="component" value="Chromosome"/>
</dbReference>